<comment type="caution">
    <text evidence="2">The sequence shown here is derived from an EMBL/GenBank/DDBJ whole genome shotgun (WGS) entry which is preliminary data.</text>
</comment>
<evidence type="ECO:0000313" key="2">
    <source>
        <dbReference type="EMBL" id="GFY45323.1"/>
    </source>
</evidence>
<evidence type="ECO:0000313" key="3">
    <source>
        <dbReference type="Proteomes" id="UP000886998"/>
    </source>
</evidence>
<evidence type="ECO:0000256" key="1">
    <source>
        <dbReference type="SAM" id="MobiDB-lite"/>
    </source>
</evidence>
<feature type="compositionally biased region" description="Basic residues" evidence="1">
    <location>
        <begin position="32"/>
        <end position="59"/>
    </location>
</feature>
<accession>A0A8X6X1N3</accession>
<proteinExistence type="predicted"/>
<dbReference type="Proteomes" id="UP000886998">
    <property type="component" value="Unassembled WGS sequence"/>
</dbReference>
<dbReference type="EMBL" id="BMAV01004778">
    <property type="protein sequence ID" value="GFY45323.1"/>
    <property type="molecule type" value="Genomic_DNA"/>
</dbReference>
<gene>
    <name evidence="2" type="ORF">TNIN_6481</name>
</gene>
<feature type="region of interest" description="Disordered" evidence="1">
    <location>
        <begin position="21"/>
        <end position="69"/>
    </location>
</feature>
<reference evidence="2" key="1">
    <citation type="submission" date="2020-08" db="EMBL/GenBank/DDBJ databases">
        <title>Multicomponent nature underlies the extraordinary mechanical properties of spider dragline silk.</title>
        <authorList>
            <person name="Kono N."/>
            <person name="Nakamura H."/>
            <person name="Mori M."/>
            <person name="Yoshida Y."/>
            <person name="Ohtoshi R."/>
            <person name="Malay A.D."/>
            <person name="Moran D.A.P."/>
            <person name="Tomita M."/>
            <person name="Numata K."/>
            <person name="Arakawa K."/>
        </authorList>
    </citation>
    <scope>NUCLEOTIDE SEQUENCE</scope>
</reference>
<organism evidence="2 3">
    <name type="scientific">Trichonephila inaurata madagascariensis</name>
    <dbReference type="NCBI Taxonomy" id="2747483"/>
    <lineage>
        <taxon>Eukaryota</taxon>
        <taxon>Metazoa</taxon>
        <taxon>Ecdysozoa</taxon>
        <taxon>Arthropoda</taxon>
        <taxon>Chelicerata</taxon>
        <taxon>Arachnida</taxon>
        <taxon>Araneae</taxon>
        <taxon>Araneomorphae</taxon>
        <taxon>Entelegynae</taxon>
        <taxon>Araneoidea</taxon>
        <taxon>Nephilidae</taxon>
        <taxon>Trichonephila</taxon>
        <taxon>Trichonephila inaurata</taxon>
    </lineage>
</organism>
<sequence length="118" mass="14067">MKSKWKNSFFKHVRQIRREIDNSYNPAARPPSIRRKTKEIKRRNKKGRKKRKEKHRKRKSENSSTCRRRARTAADMDLVFQDFLKRKLLKNEIRKDLAIVFSSFSSRGIIGGIKIAPI</sequence>
<protein>
    <submittedName>
        <fullName evidence="2">Uncharacterized protein</fullName>
    </submittedName>
</protein>
<name>A0A8X6X1N3_9ARAC</name>
<keyword evidence="3" id="KW-1185">Reference proteome</keyword>
<dbReference type="AlphaFoldDB" id="A0A8X6X1N3"/>